<sequence>MARIRNYDGLETLLGPVGTGASAARHKAFCWFASPMVWDASTFLCWQCVQQFKAAPSKRKALFIYDRFMTTSKESGTVTATLDVLGVVNLGGSGDVGGGINPAKAVSDDIANIRKVKTWWGKMNNASLVERYKSPSPQFFSVLERILKLSITDLLKGDPGYNSDSTYRYDAKYTASIAAARVALSGASFDPDAAGLWGG</sequence>
<dbReference type="Proteomes" id="UP000652760">
    <property type="component" value="Unassembled WGS sequence"/>
</dbReference>
<dbReference type="EMBL" id="JAENHM010000073">
    <property type="protein sequence ID" value="MBK1841097.1"/>
    <property type="molecule type" value="Genomic_DNA"/>
</dbReference>
<keyword evidence="2" id="KW-1185">Reference proteome</keyword>
<evidence type="ECO:0000313" key="1">
    <source>
        <dbReference type="EMBL" id="MBK1841097.1"/>
    </source>
</evidence>
<protein>
    <submittedName>
        <fullName evidence="1">Uncharacterized protein</fullName>
    </submittedName>
</protein>
<reference evidence="2" key="1">
    <citation type="submission" date="2021-01" db="EMBL/GenBank/DDBJ databases">
        <title>Genome public.</title>
        <authorList>
            <person name="Liu C."/>
            <person name="Sun Q."/>
        </authorList>
    </citation>
    <scope>NUCLEOTIDE SEQUENCE [LARGE SCALE GENOMIC DNA]</scope>
    <source>
        <strain evidence="2">YIM B02556</strain>
    </source>
</reference>
<name>A0ABS1FCZ4_9PROT</name>
<evidence type="ECO:0000313" key="2">
    <source>
        <dbReference type="Proteomes" id="UP000652760"/>
    </source>
</evidence>
<organism evidence="1 2">
    <name type="scientific">Azospirillum endophyticum</name>
    <dbReference type="NCBI Taxonomy" id="2800326"/>
    <lineage>
        <taxon>Bacteria</taxon>
        <taxon>Pseudomonadati</taxon>
        <taxon>Pseudomonadota</taxon>
        <taxon>Alphaproteobacteria</taxon>
        <taxon>Rhodospirillales</taxon>
        <taxon>Azospirillaceae</taxon>
        <taxon>Azospirillum</taxon>
    </lineage>
</organism>
<gene>
    <name evidence="1" type="ORF">JHL17_27220</name>
</gene>
<dbReference type="RefSeq" id="WP_200197799.1">
    <property type="nucleotide sequence ID" value="NZ_JAENHM010000073.1"/>
</dbReference>
<comment type="caution">
    <text evidence="1">The sequence shown here is derived from an EMBL/GenBank/DDBJ whole genome shotgun (WGS) entry which is preliminary data.</text>
</comment>
<accession>A0ABS1FCZ4</accession>
<proteinExistence type="predicted"/>